<dbReference type="HOGENOM" id="CLU_009834_3_1_1"/>
<dbReference type="OMA" id="LWIIELH"/>
<dbReference type="InterPro" id="IPR029045">
    <property type="entry name" value="ClpP/crotonase-like_dom_sf"/>
</dbReference>
<evidence type="ECO:0008006" key="3">
    <source>
        <dbReference type="Google" id="ProtNLM"/>
    </source>
</evidence>
<keyword evidence="2" id="KW-1185">Reference proteome</keyword>
<accession>G7E4M6</accession>
<dbReference type="Proteomes" id="UP000009131">
    <property type="component" value="Unassembled WGS sequence"/>
</dbReference>
<comment type="caution">
    <text evidence="1">The sequence shown here is derived from an EMBL/GenBank/DDBJ whole genome shotgun (WGS) entry which is preliminary data.</text>
</comment>
<dbReference type="RefSeq" id="XP_014570495.1">
    <property type="nucleotide sequence ID" value="XM_014715009.1"/>
</dbReference>
<protein>
    <recommendedName>
        <fullName evidence="3">Enoyl-CoA hydratase</fullName>
    </recommendedName>
</protein>
<dbReference type="GO" id="GO:0006635">
    <property type="term" value="P:fatty acid beta-oxidation"/>
    <property type="evidence" value="ECO:0007669"/>
    <property type="project" value="TreeGrafter"/>
</dbReference>
<reference evidence="1 2" key="2">
    <citation type="journal article" date="2012" name="Open Biol.">
        <title>Characteristics of nucleosomes and linker DNA regions on the genome of the basidiomycete Mixia osmundae revealed by mono- and dinucleosome mapping.</title>
        <authorList>
            <person name="Nishida H."/>
            <person name="Kondo S."/>
            <person name="Matsumoto T."/>
            <person name="Suzuki Y."/>
            <person name="Yoshikawa H."/>
            <person name="Taylor T.D."/>
            <person name="Sugiyama J."/>
        </authorList>
    </citation>
    <scope>NUCLEOTIDE SEQUENCE [LARGE SCALE GENOMIC DNA]</scope>
    <source>
        <strain evidence="2">CBS 9802 / IAM 14324 / JCM 22182 / KY 12970</strain>
    </source>
</reference>
<proteinExistence type="predicted"/>
<dbReference type="AlphaFoldDB" id="G7E4M6"/>
<dbReference type="STRING" id="764103.G7E4M6"/>
<dbReference type="OrthoDB" id="1696280at2759"/>
<dbReference type="eggNOG" id="ENOG502S1DU">
    <property type="taxonomic scope" value="Eukaryota"/>
</dbReference>
<dbReference type="EMBL" id="BABT02000139">
    <property type="protein sequence ID" value="GAA97786.1"/>
    <property type="molecule type" value="Genomic_DNA"/>
</dbReference>
<dbReference type="PANTHER" id="PTHR11941">
    <property type="entry name" value="ENOYL-COA HYDRATASE-RELATED"/>
    <property type="match status" value="1"/>
</dbReference>
<organism evidence="1 2">
    <name type="scientific">Mixia osmundae (strain CBS 9802 / IAM 14324 / JCM 22182 / KY 12970)</name>
    <dbReference type="NCBI Taxonomy" id="764103"/>
    <lineage>
        <taxon>Eukaryota</taxon>
        <taxon>Fungi</taxon>
        <taxon>Dikarya</taxon>
        <taxon>Basidiomycota</taxon>
        <taxon>Pucciniomycotina</taxon>
        <taxon>Mixiomycetes</taxon>
        <taxon>Mixiales</taxon>
        <taxon>Mixiaceae</taxon>
        <taxon>Mixia</taxon>
    </lineage>
</organism>
<gene>
    <name evidence="1" type="primary">Mo04465</name>
    <name evidence="1" type="ORF">E5Q_04465</name>
</gene>
<dbReference type="GO" id="GO:0005777">
    <property type="term" value="C:peroxisome"/>
    <property type="evidence" value="ECO:0007669"/>
    <property type="project" value="TreeGrafter"/>
</dbReference>
<dbReference type="InParanoid" id="G7E4M6"/>
<evidence type="ECO:0000313" key="2">
    <source>
        <dbReference type="Proteomes" id="UP000009131"/>
    </source>
</evidence>
<dbReference type="CDD" id="cd06558">
    <property type="entry name" value="crotonase-like"/>
    <property type="match status" value="1"/>
</dbReference>
<dbReference type="Gene3D" id="3.90.226.10">
    <property type="entry name" value="2-enoyl-CoA Hydratase, Chain A, domain 1"/>
    <property type="match status" value="1"/>
</dbReference>
<reference evidence="1 2" key="1">
    <citation type="journal article" date="2011" name="J. Gen. Appl. Microbiol.">
        <title>Draft genome sequencing of the enigmatic basidiomycete Mixia osmundae.</title>
        <authorList>
            <person name="Nishida H."/>
            <person name="Nagatsuka Y."/>
            <person name="Sugiyama J."/>
        </authorList>
    </citation>
    <scope>NUCLEOTIDE SEQUENCE [LARGE SCALE GENOMIC DNA]</scope>
    <source>
        <strain evidence="2">CBS 9802 / IAM 14324 / JCM 22182 / KY 12970</strain>
    </source>
</reference>
<name>G7E4M6_MIXOS</name>
<evidence type="ECO:0000313" key="1">
    <source>
        <dbReference type="EMBL" id="GAA97786.1"/>
    </source>
</evidence>
<dbReference type="SUPFAM" id="SSF52096">
    <property type="entry name" value="ClpP/crotonase"/>
    <property type="match status" value="1"/>
</dbReference>
<dbReference type="PANTHER" id="PTHR11941:SF75">
    <property type="entry name" value="ENOYL-COA HYDRATASE_ISOMERASE FAMILY PROTEIN"/>
    <property type="match status" value="1"/>
</dbReference>
<dbReference type="InterPro" id="IPR001753">
    <property type="entry name" value="Enoyl-CoA_hydra/iso"/>
</dbReference>
<dbReference type="GO" id="GO:0004165">
    <property type="term" value="F:delta(3)-delta(2)-enoyl-CoA isomerase activity"/>
    <property type="evidence" value="ECO:0007669"/>
    <property type="project" value="TreeGrafter"/>
</dbReference>
<dbReference type="Pfam" id="PF00378">
    <property type="entry name" value="ECH_1"/>
    <property type="match status" value="1"/>
</dbReference>
<sequence>MIRAELSGCRALARARRSNAKPFAYRYAQRTLNTVSTLQDWSDKAGETLLTLHEQAVDDAKIYTVELKNEPDNRLTTQLVTAYLDALDVVEKRWRLDCRNSDREPAAGQAALITTGLRNKDRFFSNGLDFGAAMATPGFFASSFNPLLSRVLSYPLPTIAAIQGHAFAGGLIFAIAHDYRVAKHIEGAAKGKIMLSTNEVDFGFGIPHATMMLLKAKLAPQALRDAVFTGRRFGAAEAQAAGLVDQLAPSGQATVEAAIRLAAALAVKAPKQAIGVMKQTVYRTELDLLMTETEDPPATPALDIQAALARLGSS</sequence>